<dbReference type="EC" id="2.6.1.9" evidence="3"/>
<evidence type="ECO:0000256" key="5">
    <source>
        <dbReference type="ARBA" id="ARBA00022679"/>
    </source>
</evidence>
<keyword evidence="11" id="KW-1185">Reference proteome</keyword>
<dbReference type="Proteomes" id="UP000664169">
    <property type="component" value="Unassembled WGS sequence"/>
</dbReference>
<dbReference type="InterPro" id="IPR015424">
    <property type="entry name" value="PyrdxlP-dep_Trfase"/>
</dbReference>
<dbReference type="SUPFAM" id="SSF53383">
    <property type="entry name" value="PLP-dependent transferases"/>
    <property type="match status" value="1"/>
</dbReference>
<dbReference type="Gene3D" id="3.40.640.10">
    <property type="entry name" value="Type I PLP-dependent aspartate aminotransferase-like (Major domain)"/>
    <property type="match status" value="1"/>
</dbReference>
<dbReference type="CDD" id="cd00609">
    <property type="entry name" value="AAT_like"/>
    <property type="match status" value="1"/>
</dbReference>
<evidence type="ECO:0000313" key="11">
    <source>
        <dbReference type="Proteomes" id="UP000664169"/>
    </source>
</evidence>
<protein>
    <recommendedName>
        <fullName evidence="3">histidinol-phosphate transaminase</fullName>
        <ecNumber evidence="3">2.6.1.9</ecNumber>
    </recommendedName>
</protein>
<keyword evidence="5" id="KW-0808">Transferase</keyword>
<dbReference type="Pfam" id="PF00155">
    <property type="entry name" value="Aminotran_1_2"/>
    <property type="match status" value="1"/>
</dbReference>
<evidence type="ECO:0000256" key="4">
    <source>
        <dbReference type="ARBA" id="ARBA00022576"/>
    </source>
</evidence>
<dbReference type="GO" id="GO:0030170">
    <property type="term" value="F:pyridoxal phosphate binding"/>
    <property type="evidence" value="ECO:0007669"/>
    <property type="project" value="InterPro"/>
</dbReference>
<comment type="cofactor">
    <cofactor evidence="1">
        <name>pyridoxal 5'-phosphate</name>
        <dbReference type="ChEBI" id="CHEBI:597326"/>
    </cofactor>
</comment>
<keyword evidence="6" id="KW-0663">Pyridoxal phosphate</keyword>
<dbReference type="AlphaFoldDB" id="A0A8H3FKY6"/>
<dbReference type="InterPro" id="IPR015421">
    <property type="entry name" value="PyrdxlP-dep_Trfase_major"/>
</dbReference>
<proteinExistence type="predicted"/>
<evidence type="ECO:0000256" key="8">
    <source>
        <dbReference type="SAM" id="MobiDB-lite"/>
    </source>
</evidence>
<feature type="region of interest" description="Disordered" evidence="8">
    <location>
        <begin position="355"/>
        <end position="375"/>
    </location>
</feature>
<accession>A0A8H3FKY6</accession>
<dbReference type="GO" id="GO:0004400">
    <property type="term" value="F:histidinol-phosphate transaminase activity"/>
    <property type="evidence" value="ECO:0007669"/>
    <property type="project" value="UniProtKB-EC"/>
</dbReference>
<evidence type="ECO:0000256" key="1">
    <source>
        <dbReference type="ARBA" id="ARBA00001933"/>
    </source>
</evidence>
<evidence type="ECO:0000259" key="9">
    <source>
        <dbReference type="Pfam" id="PF00155"/>
    </source>
</evidence>
<evidence type="ECO:0000313" key="10">
    <source>
        <dbReference type="EMBL" id="CAF9926478.1"/>
    </source>
</evidence>
<sequence>MVAFDLETCARPNILKLQPYRCARDDYEDNGINILLDANENAYGPGLDMGSAVVNGHNNDLADLNVSGLNRYPDPHQIELKKLICHLRNSEGSSDLQPENLFVGVGSDEAIDSLIRTFCEPGKSSLLICPPTYGMYKVSACINDVGIVNVPLNPDFTPDVSRINDVLSSNSSIKLVYLCSPGNPTAKTIPQSAIEQILAHPTWNGVLVIDEAYIDFATRNQELTSLPKSNSPWDPPSMAPIVPCHPNLVVMGTLSKAHGLAGLRLGFAFCPAPIARLLNALKAPYNISNPTSQLAIKAMSPSSLELAHKKIKQIVVQRNRLVRELPNIPGIGRIVGGTEANFLLYEILDGVSDQSDCNSGDPRVLKSGSKKAGQPSNSYALAVYEQLAGSKGVVVRFRGKEHGCEGCLRVTVGTEEEVTVFLKEIKDVLADLLGPDKHIQDQVRQDAAQDQRQREESNVIA</sequence>
<dbReference type="EMBL" id="CAJPDQ010000025">
    <property type="protein sequence ID" value="CAF9926478.1"/>
    <property type="molecule type" value="Genomic_DNA"/>
</dbReference>
<comment type="caution">
    <text evidence="10">The sequence shown here is derived from an EMBL/GenBank/DDBJ whole genome shotgun (WGS) entry which is preliminary data.</text>
</comment>
<dbReference type="OrthoDB" id="2015537at2759"/>
<keyword evidence="4" id="KW-0032">Aminotransferase</keyword>
<dbReference type="PANTHER" id="PTHR42885">
    <property type="entry name" value="HISTIDINOL-PHOSPHATE AMINOTRANSFERASE-RELATED"/>
    <property type="match status" value="1"/>
</dbReference>
<evidence type="ECO:0000256" key="6">
    <source>
        <dbReference type="ARBA" id="ARBA00022898"/>
    </source>
</evidence>
<dbReference type="InterPro" id="IPR004839">
    <property type="entry name" value="Aminotransferase_I/II_large"/>
</dbReference>
<dbReference type="Gene3D" id="3.90.1150.10">
    <property type="entry name" value="Aspartate Aminotransferase, domain 1"/>
    <property type="match status" value="1"/>
</dbReference>
<organism evidence="10 11">
    <name type="scientific">Gomphillus americanus</name>
    <dbReference type="NCBI Taxonomy" id="1940652"/>
    <lineage>
        <taxon>Eukaryota</taxon>
        <taxon>Fungi</taxon>
        <taxon>Dikarya</taxon>
        <taxon>Ascomycota</taxon>
        <taxon>Pezizomycotina</taxon>
        <taxon>Lecanoromycetes</taxon>
        <taxon>OSLEUM clade</taxon>
        <taxon>Ostropomycetidae</taxon>
        <taxon>Ostropales</taxon>
        <taxon>Graphidaceae</taxon>
        <taxon>Gomphilloideae</taxon>
        <taxon>Gomphillus</taxon>
    </lineage>
</organism>
<name>A0A8H3FKY6_9LECA</name>
<reference evidence="10" key="1">
    <citation type="submission" date="2021-03" db="EMBL/GenBank/DDBJ databases">
        <authorList>
            <person name="Tagirdzhanova G."/>
        </authorList>
    </citation>
    <scope>NUCLEOTIDE SEQUENCE</scope>
</reference>
<feature type="region of interest" description="Disordered" evidence="8">
    <location>
        <begin position="441"/>
        <end position="461"/>
    </location>
</feature>
<gene>
    <name evidence="10" type="ORF">GOMPHAMPRED_004147</name>
</gene>
<evidence type="ECO:0000256" key="2">
    <source>
        <dbReference type="ARBA" id="ARBA00005011"/>
    </source>
</evidence>
<comment type="pathway">
    <text evidence="2">Amino-acid biosynthesis; L-histidine biosynthesis; L-histidine from 5-phospho-alpha-D-ribose 1-diphosphate: step 7/9.</text>
</comment>
<evidence type="ECO:0000256" key="7">
    <source>
        <dbReference type="ARBA" id="ARBA00047481"/>
    </source>
</evidence>
<dbReference type="PANTHER" id="PTHR42885:SF2">
    <property type="entry name" value="HISTIDINOL-PHOSPHATE AMINOTRANSFERASE"/>
    <property type="match status" value="1"/>
</dbReference>
<dbReference type="InterPro" id="IPR015422">
    <property type="entry name" value="PyrdxlP-dep_Trfase_small"/>
</dbReference>
<feature type="domain" description="Aminotransferase class I/classII large" evidence="9">
    <location>
        <begin position="34"/>
        <end position="425"/>
    </location>
</feature>
<comment type="catalytic activity">
    <reaction evidence="7">
        <text>L-histidinol phosphate + 2-oxoglutarate = 3-(imidazol-4-yl)-2-oxopropyl phosphate + L-glutamate</text>
        <dbReference type="Rhea" id="RHEA:23744"/>
        <dbReference type="ChEBI" id="CHEBI:16810"/>
        <dbReference type="ChEBI" id="CHEBI:29985"/>
        <dbReference type="ChEBI" id="CHEBI:57766"/>
        <dbReference type="ChEBI" id="CHEBI:57980"/>
        <dbReference type="EC" id="2.6.1.9"/>
    </reaction>
</comment>
<evidence type="ECO:0000256" key="3">
    <source>
        <dbReference type="ARBA" id="ARBA00012748"/>
    </source>
</evidence>